<evidence type="ECO:0000313" key="2">
    <source>
        <dbReference type="Proteomes" id="UP001060245"/>
    </source>
</evidence>
<organism evidence="1 2">
    <name type="scientific">Microbacterium maritypicum</name>
    <name type="common">Microbacterium liquefaciens</name>
    <dbReference type="NCBI Taxonomy" id="33918"/>
    <lineage>
        <taxon>Bacteria</taxon>
        <taxon>Bacillati</taxon>
        <taxon>Actinomycetota</taxon>
        <taxon>Actinomycetes</taxon>
        <taxon>Micrococcales</taxon>
        <taxon>Microbacteriaceae</taxon>
        <taxon>Microbacterium</taxon>
    </lineage>
</organism>
<proteinExistence type="predicted"/>
<dbReference type="EMBL" id="CP101471">
    <property type="protein sequence ID" value="UTT53774.1"/>
    <property type="molecule type" value="Genomic_DNA"/>
</dbReference>
<reference evidence="1" key="1">
    <citation type="submission" date="2022-07" db="EMBL/GenBank/DDBJ databases">
        <title>Complete genome of DND4.</title>
        <authorList>
            <person name="Cao G."/>
        </authorList>
    </citation>
    <scope>NUCLEOTIDE SEQUENCE</scope>
    <source>
        <strain evidence="1">DND4</strain>
    </source>
</reference>
<keyword evidence="2" id="KW-1185">Reference proteome</keyword>
<name>A0ACD4B8V4_MICMQ</name>
<dbReference type="Proteomes" id="UP001060245">
    <property type="component" value="Chromosome"/>
</dbReference>
<gene>
    <name evidence="1" type="ORF">NMQ05_04125</name>
</gene>
<evidence type="ECO:0000313" key="1">
    <source>
        <dbReference type="EMBL" id="UTT53774.1"/>
    </source>
</evidence>
<accession>A0ACD4B8V4</accession>
<sequence>MAGITATEVRDLAIGKVRAQALIDMKLGRTPEPGDLSHIPIIGWGRERETVIAEALRGVGIEPESRVFHGVHDSRHLASPDGIGVDFDDALIVSEIKTSGKALPIGSPELDAKGYVHQMQWVMHVTGAVRCRFVVEQRIQVQGGFAAGPLAEDWIERDDDAIAELVKIADAFLAELDRQREDGAPVIDEELDTHAVNYLRGLAAEKEGKELKESAYAAIVAAGKSQESPLARITYTAEKPGEVLEVEEIDYDAARATHFGQALFAELQSVTARWNEHLQEFISTKSVQGKGRAASARITAGKATKEQKA</sequence>
<protein>
    <submittedName>
        <fullName evidence="1">YqaJ viral recombinase family protein</fullName>
    </submittedName>
</protein>